<evidence type="ECO:0000256" key="1">
    <source>
        <dbReference type="SAM" id="Phobius"/>
    </source>
</evidence>
<feature type="transmembrane region" description="Helical" evidence="1">
    <location>
        <begin position="7"/>
        <end position="26"/>
    </location>
</feature>
<accession>A0A022Q864</accession>
<keyword evidence="3" id="KW-1185">Reference proteome</keyword>
<dbReference type="Proteomes" id="UP000030748">
    <property type="component" value="Unassembled WGS sequence"/>
</dbReference>
<sequence length="76" mass="7962">MAMNYKVSFGIFATIAIVFAILLPVIEGHGHDGFAPAPAPTSDGTTIDQGIACGLMVLALVLTYLIHTFDHSPFSG</sequence>
<reference evidence="2 3" key="1">
    <citation type="journal article" date="2013" name="Proc. Natl. Acad. Sci. U.S.A.">
        <title>Fine-scale variation in meiotic recombination in Mimulus inferred from population shotgun sequencing.</title>
        <authorList>
            <person name="Hellsten U."/>
            <person name="Wright K.M."/>
            <person name="Jenkins J."/>
            <person name="Shu S."/>
            <person name="Yuan Y."/>
            <person name="Wessler S.R."/>
            <person name="Schmutz J."/>
            <person name="Willis J.H."/>
            <person name="Rokhsar D.S."/>
        </authorList>
    </citation>
    <scope>NUCLEOTIDE SEQUENCE [LARGE SCALE GENOMIC DNA]</scope>
    <source>
        <strain evidence="3">cv. DUN x IM62</strain>
    </source>
</reference>
<proteinExistence type="predicted"/>
<organism evidence="2 3">
    <name type="scientific">Erythranthe guttata</name>
    <name type="common">Yellow monkey flower</name>
    <name type="synonym">Mimulus guttatus</name>
    <dbReference type="NCBI Taxonomy" id="4155"/>
    <lineage>
        <taxon>Eukaryota</taxon>
        <taxon>Viridiplantae</taxon>
        <taxon>Streptophyta</taxon>
        <taxon>Embryophyta</taxon>
        <taxon>Tracheophyta</taxon>
        <taxon>Spermatophyta</taxon>
        <taxon>Magnoliopsida</taxon>
        <taxon>eudicotyledons</taxon>
        <taxon>Gunneridae</taxon>
        <taxon>Pentapetalae</taxon>
        <taxon>asterids</taxon>
        <taxon>lamiids</taxon>
        <taxon>Lamiales</taxon>
        <taxon>Phrymaceae</taxon>
        <taxon>Erythranthe</taxon>
    </lineage>
</organism>
<evidence type="ECO:0000313" key="3">
    <source>
        <dbReference type="Proteomes" id="UP000030748"/>
    </source>
</evidence>
<keyword evidence="1" id="KW-1133">Transmembrane helix</keyword>
<dbReference type="AlphaFoldDB" id="A0A022Q864"/>
<dbReference type="Pfam" id="PF06376">
    <property type="entry name" value="AGP"/>
    <property type="match status" value="1"/>
</dbReference>
<dbReference type="KEGG" id="egt:105973670"/>
<gene>
    <name evidence="2" type="ORF">MIMGU_mgv1a017425mg</name>
</gene>
<dbReference type="OrthoDB" id="777504at2759"/>
<dbReference type="eggNOG" id="ENOG502S708">
    <property type="taxonomic scope" value="Eukaryota"/>
</dbReference>
<evidence type="ECO:0000313" key="2">
    <source>
        <dbReference type="EMBL" id="EYU23388.1"/>
    </source>
</evidence>
<name>A0A022Q864_ERYGU</name>
<dbReference type="InterPro" id="IPR009424">
    <property type="entry name" value="AGP16/20/22/41"/>
</dbReference>
<dbReference type="PhylomeDB" id="A0A022Q864"/>
<protein>
    <submittedName>
        <fullName evidence="2">Uncharacterized protein</fullName>
    </submittedName>
</protein>
<feature type="transmembrane region" description="Helical" evidence="1">
    <location>
        <begin position="46"/>
        <end position="66"/>
    </location>
</feature>
<keyword evidence="1" id="KW-0472">Membrane</keyword>
<dbReference type="EMBL" id="KI632162">
    <property type="protein sequence ID" value="EYU23388.1"/>
    <property type="molecule type" value="Genomic_DNA"/>
</dbReference>
<dbReference type="PANTHER" id="PTHR33374">
    <property type="entry name" value="ARABINOGALACTAN PROTEIN 20"/>
    <property type="match status" value="1"/>
</dbReference>
<keyword evidence="1" id="KW-0812">Transmembrane</keyword>
<dbReference type="STRING" id="4155.A0A022Q864"/>